<sequence>MKLLARFFDKTDQPVSRISDWSSFFSLLLAIFTIVGPSVYNIQAINNYGFGAIILTSLLAASLLSLIIGVTLACIRYYHNGKGTSLFVAHKEIQNKIFLMEQKLDKSLREIYRDLIKIQDVNKNSLSFNESNSLIGQLSSRITDLEAMLKPEVGKYGILHTLEFPNIANAKNRFEQIDIKIDKNREYIENSNKKLGEIAADVREKINLLSVQSKDRDRSIKLALRAYIAYNSYITKKAILESTQEDLYFNIKNRKESIIWSEWQNKFTLYRCTLESICDIADIFVDVRNKIFHLPSDLYRGESWTTDLQGLTDDQKHDFKTMRILWRNFKEHEAEIETQLNNLIYGV</sequence>
<keyword evidence="3" id="KW-1185">Reference proteome</keyword>
<keyword evidence="1" id="KW-0472">Membrane</keyword>
<comment type="caution">
    <text evidence="2">The sequence shown here is derived from an EMBL/GenBank/DDBJ whole genome shotgun (WGS) entry which is preliminary data.</text>
</comment>
<feature type="transmembrane region" description="Helical" evidence="1">
    <location>
        <begin position="21"/>
        <end position="42"/>
    </location>
</feature>
<keyword evidence="1" id="KW-1133">Transmembrane helix</keyword>
<keyword evidence="1" id="KW-0812">Transmembrane</keyword>
<dbReference type="AlphaFoldDB" id="A0A3S2V8Z5"/>
<feature type="transmembrane region" description="Helical" evidence="1">
    <location>
        <begin position="48"/>
        <end position="75"/>
    </location>
</feature>
<dbReference type="Proteomes" id="UP000286997">
    <property type="component" value="Unassembled WGS sequence"/>
</dbReference>
<protein>
    <submittedName>
        <fullName evidence="2">Uncharacterized protein</fullName>
    </submittedName>
</protein>
<proteinExistence type="predicted"/>
<name>A0A3S2V8Z5_9HYPH</name>
<evidence type="ECO:0000256" key="1">
    <source>
        <dbReference type="SAM" id="Phobius"/>
    </source>
</evidence>
<dbReference type="RefSeq" id="WP_127730616.1">
    <property type="nucleotide sequence ID" value="NZ_SACP01000014.1"/>
</dbReference>
<dbReference type="EMBL" id="SACP01000014">
    <property type="protein sequence ID" value="RVU16839.1"/>
    <property type="molecule type" value="Genomic_DNA"/>
</dbReference>
<accession>A0A3S2V8Z5</accession>
<evidence type="ECO:0000313" key="3">
    <source>
        <dbReference type="Proteomes" id="UP000286997"/>
    </source>
</evidence>
<gene>
    <name evidence="2" type="ORF">EOE48_15340</name>
</gene>
<evidence type="ECO:0000313" key="2">
    <source>
        <dbReference type="EMBL" id="RVU16839.1"/>
    </source>
</evidence>
<reference evidence="2 3" key="1">
    <citation type="submission" date="2019-01" db="EMBL/GenBank/DDBJ databases">
        <authorList>
            <person name="Chen W.-M."/>
        </authorList>
    </citation>
    <scope>NUCLEOTIDE SEQUENCE [LARGE SCALE GENOMIC DNA]</scope>
    <source>
        <strain evidence="2 3">TER-1</strain>
    </source>
</reference>
<organism evidence="2 3">
    <name type="scientific">Methylobacterium oryzihabitans</name>
    <dbReference type="NCBI Taxonomy" id="2499852"/>
    <lineage>
        <taxon>Bacteria</taxon>
        <taxon>Pseudomonadati</taxon>
        <taxon>Pseudomonadota</taxon>
        <taxon>Alphaproteobacteria</taxon>
        <taxon>Hyphomicrobiales</taxon>
        <taxon>Methylobacteriaceae</taxon>
        <taxon>Methylobacterium</taxon>
    </lineage>
</organism>